<dbReference type="STRING" id="1036611.A0A1L9PE12"/>
<evidence type="ECO:0000256" key="5">
    <source>
        <dbReference type="ARBA" id="ARBA00023121"/>
    </source>
</evidence>
<dbReference type="Proteomes" id="UP000184073">
    <property type="component" value="Unassembled WGS sequence"/>
</dbReference>
<keyword evidence="4 9" id="KW-0732">Signal</keyword>
<evidence type="ECO:0000256" key="3">
    <source>
        <dbReference type="ARBA" id="ARBA00022525"/>
    </source>
</evidence>
<dbReference type="Gene3D" id="1.20.1280.140">
    <property type="match status" value="1"/>
</dbReference>
<keyword evidence="3" id="KW-0964">Secreted</keyword>
<evidence type="ECO:0000256" key="7">
    <source>
        <dbReference type="ARBA" id="ARBA00060953"/>
    </source>
</evidence>
<evidence type="ECO:0000256" key="6">
    <source>
        <dbReference type="ARBA" id="ARBA00056563"/>
    </source>
</evidence>
<evidence type="ECO:0000313" key="11">
    <source>
        <dbReference type="Proteomes" id="UP000184073"/>
    </source>
</evidence>
<dbReference type="OrthoDB" id="2422134at2759"/>
<evidence type="ECO:0000313" key="10">
    <source>
        <dbReference type="EMBL" id="OJI99739.1"/>
    </source>
</evidence>
<dbReference type="EMBL" id="KV878127">
    <property type="protein sequence ID" value="OJI99739.1"/>
    <property type="molecule type" value="Genomic_DNA"/>
</dbReference>
<name>A0A1L9PE12_ASPVE</name>
<sequence length="177" mass="18108">MKFASGLLTLTLAFSAFAEPIPTQKRALADYTGVFDKISTQVAAVSDSVASYVGGSTPGTDVQDAANTLVDVINEGATSVGGFDDLSNSDALALVEPIQTLTGDVGSLVDAVIDAKPNFDTDGLSADVLSSLQAQKTAAEALRDAITPKVPDALQDIAAELAEGIVTEINRGITAYS</sequence>
<comment type="similarity">
    <text evidence="7">Belongs to the cell wall mannoprotein 1 family.</text>
</comment>
<dbReference type="InterPro" id="IPR021054">
    <property type="entry name" value="Cell_wall_mannoprotein_1"/>
</dbReference>
<evidence type="ECO:0000256" key="1">
    <source>
        <dbReference type="ARBA" id="ARBA00004191"/>
    </source>
</evidence>
<protein>
    <recommendedName>
        <fullName evidence="8">Cell wall mannoprotein 1</fullName>
    </recommendedName>
</protein>
<dbReference type="PANTHER" id="PTHR38123">
    <property type="entry name" value="CELL WALL SERINE-THREONINE-RICH GALACTOMANNOPROTEIN MP1 (AFU_ORTHOLOGUE AFUA_4G03240)"/>
    <property type="match status" value="1"/>
</dbReference>
<dbReference type="GO" id="GO:0009277">
    <property type="term" value="C:fungal-type cell wall"/>
    <property type="evidence" value="ECO:0007669"/>
    <property type="project" value="UniProtKB-ARBA"/>
</dbReference>
<dbReference type="GeneID" id="63732531"/>
<dbReference type="Pfam" id="PF12296">
    <property type="entry name" value="HsbA"/>
    <property type="match status" value="1"/>
</dbReference>
<dbReference type="RefSeq" id="XP_040665502.1">
    <property type="nucleotide sequence ID" value="XM_040817020.1"/>
</dbReference>
<gene>
    <name evidence="10" type="ORF">ASPVEDRAFT_81330</name>
</gene>
<evidence type="ECO:0000256" key="4">
    <source>
        <dbReference type="ARBA" id="ARBA00022729"/>
    </source>
</evidence>
<keyword evidence="5" id="KW-0446">Lipid-binding</keyword>
<evidence type="ECO:0000256" key="8">
    <source>
        <dbReference type="ARBA" id="ARBA00071527"/>
    </source>
</evidence>
<comment type="function">
    <text evidence="6">Constitutive protein of the cell wall. Antigen target of host humoral immune response.</text>
</comment>
<dbReference type="PANTHER" id="PTHR38123:SF6">
    <property type="entry name" value="CELL WALL SERINE-THREONINE-RICH GALACTOMANNOPROTEIN MP1 (AFU_ORTHOLOGUE AFUA_4G03240)"/>
    <property type="match status" value="1"/>
</dbReference>
<feature type="chain" id="PRO_5012001788" description="Cell wall mannoprotein 1" evidence="9">
    <location>
        <begin position="19"/>
        <end position="177"/>
    </location>
</feature>
<feature type="signal peptide" evidence="9">
    <location>
        <begin position="1"/>
        <end position="18"/>
    </location>
</feature>
<dbReference type="AlphaFoldDB" id="A0A1L9PE12"/>
<reference evidence="11" key="1">
    <citation type="journal article" date="2017" name="Genome Biol.">
        <title>Comparative genomics reveals high biological diversity and specific adaptations in the industrially and medically important fungal genus Aspergillus.</title>
        <authorList>
            <person name="de Vries R.P."/>
            <person name="Riley R."/>
            <person name="Wiebenga A."/>
            <person name="Aguilar-Osorio G."/>
            <person name="Amillis S."/>
            <person name="Uchima C.A."/>
            <person name="Anderluh G."/>
            <person name="Asadollahi M."/>
            <person name="Askin M."/>
            <person name="Barry K."/>
            <person name="Battaglia E."/>
            <person name="Bayram O."/>
            <person name="Benocci T."/>
            <person name="Braus-Stromeyer S.A."/>
            <person name="Caldana C."/>
            <person name="Canovas D."/>
            <person name="Cerqueira G.C."/>
            <person name="Chen F."/>
            <person name="Chen W."/>
            <person name="Choi C."/>
            <person name="Clum A."/>
            <person name="Dos Santos R.A."/>
            <person name="Damasio A.R."/>
            <person name="Diallinas G."/>
            <person name="Emri T."/>
            <person name="Fekete E."/>
            <person name="Flipphi M."/>
            <person name="Freyberg S."/>
            <person name="Gallo A."/>
            <person name="Gournas C."/>
            <person name="Habgood R."/>
            <person name="Hainaut M."/>
            <person name="Harispe M.L."/>
            <person name="Henrissat B."/>
            <person name="Hilden K.S."/>
            <person name="Hope R."/>
            <person name="Hossain A."/>
            <person name="Karabika E."/>
            <person name="Karaffa L."/>
            <person name="Karanyi Z."/>
            <person name="Krasevec N."/>
            <person name="Kuo A."/>
            <person name="Kusch H."/>
            <person name="LaButti K."/>
            <person name="Lagendijk E.L."/>
            <person name="Lapidus A."/>
            <person name="Levasseur A."/>
            <person name="Lindquist E."/>
            <person name="Lipzen A."/>
            <person name="Logrieco A.F."/>
            <person name="MacCabe A."/>
            <person name="Maekelae M.R."/>
            <person name="Malavazi I."/>
            <person name="Melin P."/>
            <person name="Meyer V."/>
            <person name="Mielnichuk N."/>
            <person name="Miskei M."/>
            <person name="Molnar A.P."/>
            <person name="Mule G."/>
            <person name="Ngan C.Y."/>
            <person name="Orejas M."/>
            <person name="Orosz E."/>
            <person name="Ouedraogo J.P."/>
            <person name="Overkamp K.M."/>
            <person name="Park H.-S."/>
            <person name="Perrone G."/>
            <person name="Piumi F."/>
            <person name="Punt P.J."/>
            <person name="Ram A.F."/>
            <person name="Ramon A."/>
            <person name="Rauscher S."/>
            <person name="Record E."/>
            <person name="Riano-Pachon D.M."/>
            <person name="Robert V."/>
            <person name="Roehrig J."/>
            <person name="Ruller R."/>
            <person name="Salamov A."/>
            <person name="Salih N.S."/>
            <person name="Samson R.A."/>
            <person name="Sandor E."/>
            <person name="Sanguinetti M."/>
            <person name="Schuetze T."/>
            <person name="Sepcic K."/>
            <person name="Shelest E."/>
            <person name="Sherlock G."/>
            <person name="Sophianopoulou V."/>
            <person name="Squina F.M."/>
            <person name="Sun H."/>
            <person name="Susca A."/>
            <person name="Todd R.B."/>
            <person name="Tsang A."/>
            <person name="Unkles S.E."/>
            <person name="van de Wiele N."/>
            <person name="van Rossen-Uffink D."/>
            <person name="Oliveira J.V."/>
            <person name="Vesth T.C."/>
            <person name="Visser J."/>
            <person name="Yu J.-H."/>
            <person name="Zhou M."/>
            <person name="Andersen M.R."/>
            <person name="Archer D.B."/>
            <person name="Baker S.E."/>
            <person name="Benoit I."/>
            <person name="Brakhage A.A."/>
            <person name="Braus G.H."/>
            <person name="Fischer R."/>
            <person name="Frisvad J.C."/>
            <person name="Goldman G.H."/>
            <person name="Houbraken J."/>
            <person name="Oakley B."/>
            <person name="Pocsi I."/>
            <person name="Scazzocchio C."/>
            <person name="Seiboth B."/>
            <person name="vanKuyk P.A."/>
            <person name="Wortman J."/>
            <person name="Dyer P.S."/>
            <person name="Grigoriev I.V."/>
        </authorList>
    </citation>
    <scope>NUCLEOTIDE SEQUENCE [LARGE SCALE GENOMIC DNA]</scope>
    <source>
        <strain evidence="11">CBS 583.65</strain>
    </source>
</reference>
<dbReference type="FunFam" id="1.20.1280.140:FF:000001">
    <property type="entry name" value="Cell wall serine-threonine-rich galactomannoprotein Mp1"/>
    <property type="match status" value="1"/>
</dbReference>
<evidence type="ECO:0000256" key="9">
    <source>
        <dbReference type="SAM" id="SignalP"/>
    </source>
</evidence>
<dbReference type="GO" id="GO:0005576">
    <property type="term" value="C:extracellular region"/>
    <property type="evidence" value="ECO:0007669"/>
    <property type="project" value="TreeGrafter"/>
</dbReference>
<organism evidence="10 11">
    <name type="scientific">Aspergillus versicolor CBS 583.65</name>
    <dbReference type="NCBI Taxonomy" id="1036611"/>
    <lineage>
        <taxon>Eukaryota</taxon>
        <taxon>Fungi</taxon>
        <taxon>Dikarya</taxon>
        <taxon>Ascomycota</taxon>
        <taxon>Pezizomycotina</taxon>
        <taxon>Eurotiomycetes</taxon>
        <taxon>Eurotiomycetidae</taxon>
        <taxon>Eurotiales</taxon>
        <taxon>Aspergillaceae</taxon>
        <taxon>Aspergillus</taxon>
        <taxon>Aspergillus subgen. Nidulantes</taxon>
    </lineage>
</organism>
<accession>A0A1L9PE12</accession>
<comment type="subcellular location">
    <subcellularLocation>
        <location evidence="1">Secreted</location>
        <location evidence="1">Cell wall</location>
    </subcellularLocation>
</comment>
<proteinExistence type="inferred from homology"/>
<evidence type="ECO:0000256" key="2">
    <source>
        <dbReference type="ARBA" id="ARBA00022512"/>
    </source>
</evidence>
<dbReference type="VEuPathDB" id="FungiDB:ASPVEDRAFT_81330"/>
<keyword evidence="11" id="KW-1185">Reference proteome</keyword>
<keyword evidence="2" id="KW-0134">Cell wall</keyword>
<dbReference type="GO" id="GO:0008289">
    <property type="term" value="F:lipid binding"/>
    <property type="evidence" value="ECO:0007669"/>
    <property type="project" value="UniProtKB-KW"/>
</dbReference>